<gene>
    <name evidence="1" type="ORF">L195_g043879</name>
</gene>
<feature type="non-terminal residue" evidence="1">
    <location>
        <position position="1"/>
    </location>
</feature>
<dbReference type="AlphaFoldDB" id="A0A2K3MAJ0"/>
<organism evidence="1 2">
    <name type="scientific">Trifolium pratense</name>
    <name type="common">Red clover</name>
    <dbReference type="NCBI Taxonomy" id="57577"/>
    <lineage>
        <taxon>Eukaryota</taxon>
        <taxon>Viridiplantae</taxon>
        <taxon>Streptophyta</taxon>
        <taxon>Embryophyta</taxon>
        <taxon>Tracheophyta</taxon>
        <taxon>Spermatophyta</taxon>
        <taxon>Magnoliopsida</taxon>
        <taxon>eudicotyledons</taxon>
        <taxon>Gunneridae</taxon>
        <taxon>Pentapetalae</taxon>
        <taxon>rosids</taxon>
        <taxon>fabids</taxon>
        <taxon>Fabales</taxon>
        <taxon>Fabaceae</taxon>
        <taxon>Papilionoideae</taxon>
        <taxon>50 kb inversion clade</taxon>
        <taxon>NPAAA clade</taxon>
        <taxon>Hologalegina</taxon>
        <taxon>IRL clade</taxon>
        <taxon>Trifolieae</taxon>
        <taxon>Trifolium</taxon>
    </lineage>
</organism>
<evidence type="ECO:0000313" key="2">
    <source>
        <dbReference type="Proteomes" id="UP000236291"/>
    </source>
</evidence>
<evidence type="ECO:0000313" key="1">
    <source>
        <dbReference type="EMBL" id="PNX87783.1"/>
    </source>
</evidence>
<proteinExistence type="predicted"/>
<dbReference type="EMBL" id="ASHM01054755">
    <property type="protein sequence ID" value="PNX87783.1"/>
    <property type="molecule type" value="Genomic_DNA"/>
</dbReference>
<reference evidence="1 2" key="2">
    <citation type="journal article" date="2017" name="Front. Plant Sci.">
        <title>Gene Classification and Mining of Molecular Markers Useful in Red Clover (Trifolium pratense) Breeding.</title>
        <authorList>
            <person name="Istvanek J."/>
            <person name="Dluhosova J."/>
            <person name="Dluhos P."/>
            <person name="Patkova L."/>
            <person name="Nedelnik J."/>
            <person name="Repkova J."/>
        </authorList>
    </citation>
    <scope>NUCLEOTIDE SEQUENCE [LARGE SCALE GENOMIC DNA]</scope>
    <source>
        <strain evidence="2">cv. Tatra</strain>
        <tissue evidence="1">Young leaves</tissue>
    </source>
</reference>
<dbReference type="Proteomes" id="UP000236291">
    <property type="component" value="Unassembled WGS sequence"/>
</dbReference>
<accession>A0A2K3MAJ0</accession>
<sequence length="162" mass="17918">DGNFTVTVKVFRSSGVVSYNKDTMKVLGNKHLYRPPPSTPTTMFVEAPHVVGVDNVLKCIRLFLKGTSCGRDGLRVQHLLDAIYPISLLEFVASMPLTLLLKTDGGIRLIAVDTIWRYLVSKIAMKGDGKDVANISIIFNLGLEYQVVFEAVLHNAKMVLIQ</sequence>
<reference evidence="1 2" key="1">
    <citation type="journal article" date="2014" name="Am. J. Bot.">
        <title>Genome assembly and annotation for red clover (Trifolium pratense; Fabaceae).</title>
        <authorList>
            <person name="Istvanek J."/>
            <person name="Jaros M."/>
            <person name="Krenek A."/>
            <person name="Repkova J."/>
        </authorList>
    </citation>
    <scope>NUCLEOTIDE SEQUENCE [LARGE SCALE GENOMIC DNA]</scope>
    <source>
        <strain evidence="2">cv. Tatra</strain>
        <tissue evidence="1">Young leaves</tissue>
    </source>
</reference>
<protein>
    <submittedName>
        <fullName evidence="1">Uncharacterized protein</fullName>
    </submittedName>
</protein>
<name>A0A2K3MAJ0_TRIPR</name>
<comment type="caution">
    <text evidence="1">The sequence shown here is derived from an EMBL/GenBank/DDBJ whole genome shotgun (WGS) entry which is preliminary data.</text>
</comment>